<name>A0A7W2AS15_9BACL</name>
<dbReference type="Pfam" id="PF22335">
    <property type="entry name" value="Cas10-Cmr2_palm2"/>
    <property type="match status" value="1"/>
</dbReference>
<evidence type="ECO:0000259" key="4">
    <source>
        <dbReference type="Pfam" id="PF22335"/>
    </source>
</evidence>
<accession>A0A7W2AS15</accession>
<sequence length="389" mass="45293">MTLFIKVLPAKSFIFSSTIPSDFRSGSFLTSYLMGTVCTEILKQGGKVVLPKMEKAEDQYIYHPIINQIMENSNVNSELGWIGSIPNVLRIEIPSSFNEQSLFYTLKQSWIMIGEYIWDQLLKDNAKFGDKTRDIWVSQMSCYWQMYWAFGNNLDYLFRRSLWNTYATQVDNSSNRCILFKQFQEISGHNNILDRDYFWNSVNDSLYEKKKMTLNLNMFSHDKIYLSAVGLVKRVFPLFSNEIVGISIFNPSINQLYMSEVLLLIDFDSIGVKMDYDHELSYWLLEFIREITKKVKKLSATVIYAGGDECLIKVPIKNLIPLLRIIYDKVNNKKESRNNLTISASLSVYNGDISFNKQTNYLRWSIKYLVKKEINGDGILVSKWSKKNL</sequence>
<evidence type="ECO:0008006" key="7">
    <source>
        <dbReference type="Google" id="ProtNLM"/>
    </source>
</evidence>
<evidence type="ECO:0000256" key="2">
    <source>
        <dbReference type="ARBA" id="ARBA00023118"/>
    </source>
</evidence>
<dbReference type="GO" id="GO:0051607">
    <property type="term" value="P:defense response to virus"/>
    <property type="evidence" value="ECO:0007669"/>
    <property type="project" value="UniProtKB-KW"/>
</dbReference>
<feature type="domain" description="Cas10/Cmr2 second palm" evidence="4">
    <location>
        <begin position="263"/>
        <end position="360"/>
    </location>
</feature>
<keyword evidence="2" id="KW-0051">Antiviral defense</keyword>
<dbReference type="EMBL" id="JACEOL010000021">
    <property type="protein sequence ID" value="MBA4601971.1"/>
    <property type="molecule type" value="Genomic_DNA"/>
</dbReference>
<dbReference type="InterPro" id="IPR038242">
    <property type="entry name" value="Cmr2_N"/>
</dbReference>
<dbReference type="Gene3D" id="3.30.70.2220">
    <property type="entry name" value="CRISPR-Cas system, Cmr2 subunit, D1 domain, cysteine cluster"/>
    <property type="match status" value="1"/>
</dbReference>
<comment type="caution">
    <text evidence="5">The sequence shown here is derived from an EMBL/GenBank/DDBJ whole genome shotgun (WGS) entry which is preliminary data.</text>
</comment>
<dbReference type="Pfam" id="PF12469">
    <property type="entry name" value="Cmr2_N"/>
    <property type="match status" value="1"/>
</dbReference>
<dbReference type="RefSeq" id="WP_181739020.1">
    <property type="nucleotide sequence ID" value="NZ_JACEOL010000021.1"/>
</dbReference>
<evidence type="ECO:0000256" key="1">
    <source>
        <dbReference type="ARBA" id="ARBA00022741"/>
    </source>
</evidence>
<evidence type="ECO:0000259" key="3">
    <source>
        <dbReference type="Pfam" id="PF12469"/>
    </source>
</evidence>
<gene>
    <name evidence="5" type="ORF">H2C83_06490</name>
</gene>
<keyword evidence="6" id="KW-1185">Reference proteome</keyword>
<evidence type="ECO:0000313" key="5">
    <source>
        <dbReference type="EMBL" id="MBA4601971.1"/>
    </source>
</evidence>
<reference evidence="5 6" key="1">
    <citation type="submission" date="2020-07" db="EMBL/GenBank/DDBJ databases">
        <title>Thermoactinomyces phylogeny.</title>
        <authorList>
            <person name="Dunlap C."/>
        </authorList>
    </citation>
    <scope>NUCLEOTIDE SEQUENCE [LARGE SCALE GENOMIC DNA]</scope>
    <source>
        <strain evidence="5 6">AMNI-1</strain>
    </source>
</reference>
<evidence type="ECO:0000313" key="6">
    <source>
        <dbReference type="Proteomes" id="UP000538292"/>
    </source>
</evidence>
<dbReference type="AlphaFoldDB" id="A0A7W2AS15"/>
<feature type="domain" description="CRISPR-associated protein Cmr2 N-terminal" evidence="3">
    <location>
        <begin position="4"/>
        <end position="109"/>
    </location>
</feature>
<dbReference type="InterPro" id="IPR054767">
    <property type="entry name" value="Cas10-Cmr2_palm2"/>
</dbReference>
<dbReference type="InterPro" id="IPR043128">
    <property type="entry name" value="Rev_trsase/Diguanyl_cyclase"/>
</dbReference>
<dbReference type="Gene3D" id="3.30.70.270">
    <property type="match status" value="1"/>
</dbReference>
<keyword evidence="1" id="KW-0547">Nucleotide-binding</keyword>
<dbReference type="Proteomes" id="UP000538292">
    <property type="component" value="Unassembled WGS sequence"/>
</dbReference>
<proteinExistence type="predicted"/>
<dbReference type="InterPro" id="IPR024615">
    <property type="entry name" value="CRISPR-assoc_Cmr2_N"/>
</dbReference>
<protein>
    <recommendedName>
        <fullName evidence="7">GGDEF domain-containing protein</fullName>
    </recommendedName>
</protein>
<organism evidence="5 6">
    <name type="scientific">Thermoactinomyces mirandus</name>
    <dbReference type="NCBI Taxonomy" id="2756294"/>
    <lineage>
        <taxon>Bacteria</taxon>
        <taxon>Bacillati</taxon>
        <taxon>Bacillota</taxon>
        <taxon>Bacilli</taxon>
        <taxon>Bacillales</taxon>
        <taxon>Thermoactinomycetaceae</taxon>
        <taxon>Thermoactinomyces</taxon>
    </lineage>
</organism>
<dbReference type="GO" id="GO:0000166">
    <property type="term" value="F:nucleotide binding"/>
    <property type="evidence" value="ECO:0007669"/>
    <property type="project" value="UniProtKB-KW"/>
</dbReference>